<proteinExistence type="predicted"/>
<dbReference type="RefSeq" id="WP_338398736.1">
    <property type="nucleotide sequence ID" value="NZ_AP025294.1"/>
</dbReference>
<geneLocation type="plasmid" evidence="2 3">
    <name>pPP2</name>
</geneLocation>
<dbReference type="PANTHER" id="PTHR43415">
    <property type="entry name" value="SPERMIDINE N(1)-ACETYLTRANSFERASE"/>
    <property type="match status" value="1"/>
</dbReference>
<reference evidence="2 3" key="1">
    <citation type="submission" date="2021-12" db="EMBL/GenBank/DDBJ databases">
        <title>Genome sequencing of bacteria with rrn-lacking chromosome and rrn-plasmid.</title>
        <authorList>
            <person name="Anda M."/>
            <person name="Iwasaki W."/>
        </authorList>
    </citation>
    <scope>NUCLEOTIDE SEQUENCE [LARGE SCALE GENOMIC DNA]</scope>
    <source>
        <strain evidence="2 3">NBRC 101262</strain>
        <plasmid evidence="2 3">pPP2</plasmid>
    </source>
</reference>
<evidence type="ECO:0000313" key="2">
    <source>
        <dbReference type="EMBL" id="BDD01452.1"/>
    </source>
</evidence>
<keyword evidence="3" id="KW-1185">Reference proteome</keyword>
<evidence type="ECO:0000259" key="1">
    <source>
        <dbReference type="PROSITE" id="PS51186"/>
    </source>
</evidence>
<dbReference type="PROSITE" id="PS51186">
    <property type="entry name" value="GNAT"/>
    <property type="match status" value="1"/>
</dbReference>
<evidence type="ECO:0000313" key="3">
    <source>
        <dbReference type="Proteomes" id="UP001354989"/>
    </source>
</evidence>
<dbReference type="InterPro" id="IPR000182">
    <property type="entry name" value="GNAT_dom"/>
</dbReference>
<accession>A0ABN6LJ30</accession>
<dbReference type="GO" id="GO:0016787">
    <property type="term" value="F:hydrolase activity"/>
    <property type="evidence" value="ECO:0007669"/>
    <property type="project" value="UniProtKB-KW"/>
</dbReference>
<dbReference type="PANTHER" id="PTHR43415:SF3">
    <property type="entry name" value="GNAT-FAMILY ACETYLTRANSFERASE"/>
    <property type="match status" value="1"/>
</dbReference>
<gene>
    <name evidence="2" type="ORF">PEPS_37320</name>
</gene>
<keyword evidence="2" id="KW-0378">Hydrolase</keyword>
<sequence>MVTLKTLSKSDIFPFYSWINDDEVIKYSLSLFRKINSEKEIENWYSELMRNEKDITLGIFFESTNELIGYAGICDISETNKSGEYYIFIGEKRLWGKGIGTKVTEQILKIGFNNYNLNRIMLTVSEPNIGGLKAYEKSGFKIEGRLREASFRDNEFHDKLIMSILKSEWNEKLLATKNIVHLAGSAKIENDSNK</sequence>
<dbReference type="SUPFAM" id="SSF55729">
    <property type="entry name" value="Acyl-CoA N-acyltransferases (Nat)"/>
    <property type="match status" value="1"/>
</dbReference>
<keyword evidence="2" id="KW-0614">Plasmid</keyword>
<organism evidence="2 3">
    <name type="scientific">Persicobacter psychrovividus</name>
    <dbReference type="NCBI Taxonomy" id="387638"/>
    <lineage>
        <taxon>Bacteria</taxon>
        <taxon>Pseudomonadati</taxon>
        <taxon>Bacteroidota</taxon>
        <taxon>Cytophagia</taxon>
        <taxon>Cytophagales</taxon>
        <taxon>Persicobacteraceae</taxon>
        <taxon>Persicobacter</taxon>
    </lineage>
</organism>
<dbReference type="EMBL" id="AP025294">
    <property type="protein sequence ID" value="BDD01452.1"/>
    <property type="molecule type" value="Genomic_DNA"/>
</dbReference>
<dbReference type="InterPro" id="IPR016181">
    <property type="entry name" value="Acyl_CoA_acyltransferase"/>
</dbReference>
<dbReference type="Gene3D" id="3.40.630.30">
    <property type="match status" value="1"/>
</dbReference>
<dbReference type="Proteomes" id="UP001354989">
    <property type="component" value="Plasmid pPP2"/>
</dbReference>
<feature type="domain" description="N-acetyltransferase" evidence="1">
    <location>
        <begin position="2"/>
        <end position="167"/>
    </location>
</feature>
<dbReference type="Pfam" id="PF13302">
    <property type="entry name" value="Acetyltransf_3"/>
    <property type="match status" value="1"/>
</dbReference>
<protein>
    <submittedName>
        <fullName evidence="2">N-acetyltransferase</fullName>
    </submittedName>
</protein>
<name>A0ABN6LJ30_9BACT</name>